<protein>
    <submittedName>
        <fullName evidence="1">Uncharacterized protein</fullName>
    </submittedName>
</protein>
<accession>A0ABP8X087</accession>
<dbReference type="Pfam" id="PF19462">
    <property type="entry name" value="DUF5999"/>
    <property type="match status" value="1"/>
</dbReference>
<dbReference type="Proteomes" id="UP001499974">
    <property type="component" value="Unassembled WGS sequence"/>
</dbReference>
<organism evidence="1 2">
    <name type="scientific">Nocardioides conyzicola</name>
    <dbReference type="NCBI Taxonomy" id="1651781"/>
    <lineage>
        <taxon>Bacteria</taxon>
        <taxon>Bacillati</taxon>
        <taxon>Actinomycetota</taxon>
        <taxon>Actinomycetes</taxon>
        <taxon>Propionibacteriales</taxon>
        <taxon>Nocardioidaceae</taxon>
        <taxon>Nocardioides</taxon>
    </lineage>
</organism>
<keyword evidence="2" id="KW-1185">Reference proteome</keyword>
<evidence type="ECO:0000313" key="1">
    <source>
        <dbReference type="EMBL" id="GAA4697648.1"/>
    </source>
</evidence>
<comment type="caution">
    <text evidence="1">The sequence shown here is derived from an EMBL/GenBank/DDBJ whole genome shotgun (WGS) entry which is preliminary data.</text>
</comment>
<proteinExistence type="predicted"/>
<dbReference type="EMBL" id="BAABKM010000002">
    <property type="protein sequence ID" value="GAA4697648.1"/>
    <property type="molecule type" value="Genomic_DNA"/>
</dbReference>
<dbReference type="InterPro" id="IPR046041">
    <property type="entry name" value="DUF5999"/>
</dbReference>
<sequence length="84" mass="9457">MENRLRIIDDRRILDVSIHHWRPTMCTHSPTCPDTDSADCCTAQVIADHHGDQGWCRLCNGVILFDDGHYLTPDGHDETIALSA</sequence>
<evidence type="ECO:0000313" key="2">
    <source>
        <dbReference type="Proteomes" id="UP001499974"/>
    </source>
</evidence>
<dbReference type="RefSeq" id="WP_345520221.1">
    <property type="nucleotide sequence ID" value="NZ_BAABKM010000002.1"/>
</dbReference>
<name>A0ABP8X087_9ACTN</name>
<gene>
    <name evidence="1" type="ORF">GCM10023349_11840</name>
</gene>
<reference evidence="2" key="1">
    <citation type="journal article" date="2019" name="Int. J. Syst. Evol. Microbiol.">
        <title>The Global Catalogue of Microorganisms (GCM) 10K type strain sequencing project: providing services to taxonomists for standard genome sequencing and annotation.</title>
        <authorList>
            <consortium name="The Broad Institute Genomics Platform"/>
            <consortium name="The Broad Institute Genome Sequencing Center for Infectious Disease"/>
            <person name="Wu L."/>
            <person name="Ma J."/>
        </authorList>
    </citation>
    <scope>NUCLEOTIDE SEQUENCE [LARGE SCALE GENOMIC DNA]</scope>
    <source>
        <strain evidence="2">JCM 18531</strain>
    </source>
</reference>